<feature type="non-terminal residue" evidence="2">
    <location>
        <position position="51"/>
    </location>
</feature>
<comment type="caution">
    <text evidence="2">The sequence shown here is derived from an EMBL/GenBank/DDBJ whole genome shotgun (WGS) entry which is preliminary data.</text>
</comment>
<evidence type="ECO:0000256" key="1">
    <source>
        <dbReference type="SAM" id="MobiDB-lite"/>
    </source>
</evidence>
<sequence length="51" mass="5438">MNSAPSERLIQPIAPADCRMPPAAFAAKAARPRHQSVPPVMKISPSTRKAS</sequence>
<organism evidence="2 3">
    <name type="scientific">Chiloscyllium punctatum</name>
    <name type="common">Brownbanded bambooshark</name>
    <name type="synonym">Hemiscyllium punctatum</name>
    <dbReference type="NCBI Taxonomy" id="137246"/>
    <lineage>
        <taxon>Eukaryota</taxon>
        <taxon>Metazoa</taxon>
        <taxon>Chordata</taxon>
        <taxon>Craniata</taxon>
        <taxon>Vertebrata</taxon>
        <taxon>Chondrichthyes</taxon>
        <taxon>Elasmobranchii</taxon>
        <taxon>Galeomorphii</taxon>
        <taxon>Galeoidea</taxon>
        <taxon>Orectolobiformes</taxon>
        <taxon>Hemiscylliidae</taxon>
        <taxon>Chiloscyllium</taxon>
    </lineage>
</organism>
<reference evidence="2 3" key="1">
    <citation type="journal article" date="2018" name="Nat. Ecol. Evol.">
        <title>Shark genomes provide insights into elasmobranch evolution and the origin of vertebrates.</title>
        <authorList>
            <person name="Hara Y"/>
            <person name="Yamaguchi K"/>
            <person name="Onimaru K"/>
            <person name="Kadota M"/>
            <person name="Koyanagi M"/>
            <person name="Keeley SD"/>
            <person name="Tatsumi K"/>
            <person name="Tanaka K"/>
            <person name="Motone F"/>
            <person name="Kageyama Y"/>
            <person name="Nozu R"/>
            <person name="Adachi N"/>
            <person name="Nishimura O"/>
            <person name="Nakagawa R"/>
            <person name="Tanegashima C"/>
            <person name="Kiyatake I"/>
            <person name="Matsumoto R"/>
            <person name="Murakumo K"/>
            <person name="Nishida K"/>
            <person name="Terakita A"/>
            <person name="Kuratani S"/>
            <person name="Sato K"/>
            <person name="Hyodo S Kuraku.S."/>
        </authorList>
    </citation>
    <scope>NUCLEOTIDE SEQUENCE [LARGE SCALE GENOMIC DNA]</scope>
</reference>
<accession>A0A401TZH6</accession>
<gene>
    <name evidence="2" type="ORF">chiPu_0032529</name>
</gene>
<protein>
    <submittedName>
        <fullName evidence="2">Uncharacterized protein</fullName>
    </submittedName>
</protein>
<feature type="region of interest" description="Disordered" evidence="1">
    <location>
        <begin position="28"/>
        <end position="51"/>
    </location>
</feature>
<dbReference type="EMBL" id="BEZZ01239071">
    <property type="protein sequence ID" value="GCC48048.1"/>
    <property type="molecule type" value="Genomic_DNA"/>
</dbReference>
<evidence type="ECO:0000313" key="2">
    <source>
        <dbReference type="EMBL" id="GCC48048.1"/>
    </source>
</evidence>
<evidence type="ECO:0000313" key="3">
    <source>
        <dbReference type="Proteomes" id="UP000287033"/>
    </source>
</evidence>
<keyword evidence="3" id="KW-1185">Reference proteome</keyword>
<dbReference type="AlphaFoldDB" id="A0A401TZH6"/>
<name>A0A401TZH6_CHIPU</name>
<dbReference type="Proteomes" id="UP000287033">
    <property type="component" value="Unassembled WGS sequence"/>
</dbReference>
<proteinExistence type="predicted"/>